<proteinExistence type="predicted"/>
<dbReference type="InterPro" id="IPR032072">
    <property type="entry name" value="DUF4807"/>
</dbReference>
<dbReference type="PANTHER" id="PTHR36693">
    <property type="entry name" value="GH02722P"/>
    <property type="match status" value="1"/>
</dbReference>
<organism evidence="1 2">
    <name type="scientific">Gigaspora margarita</name>
    <dbReference type="NCBI Taxonomy" id="4874"/>
    <lineage>
        <taxon>Eukaryota</taxon>
        <taxon>Fungi</taxon>
        <taxon>Fungi incertae sedis</taxon>
        <taxon>Mucoromycota</taxon>
        <taxon>Glomeromycotina</taxon>
        <taxon>Glomeromycetes</taxon>
        <taxon>Diversisporales</taxon>
        <taxon>Gigasporaceae</taxon>
        <taxon>Gigaspora</taxon>
    </lineage>
</organism>
<dbReference type="EMBL" id="WTPW01002899">
    <property type="protein sequence ID" value="KAF0361207.1"/>
    <property type="molecule type" value="Genomic_DNA"/>
</dbReference>
<sequence length="129" mass="14925">MCKNIYERSKKLYSLISHQGIFTFQSTFFSVLGGAYSALGRQNKEYAIRAKKFARNQIKLAKKLQDPELECKCWIYYSEGLIQLEKFKKAKIIIDQQKTFVTNVLRGDPLIMSMCENAKMKLNAAINKN</sequence>
<keyword evidence="2" id="KW-1185">Reference proteome</keyword>
<evidence type="ECO:0000313" key="1">
    <source>
        <dbReference type="EMBL" id="KAF0361207.1"/>
    </source>
</evidence>
<reference evidence="1 2" key="1">
    <citation type="journal article" date="2019" name="Environ. Microbiol.">
        <title>At the nexus of three kingdoms: the genome of the mycorrhizal fungus Gigaspora margarita provides insights into plant, endobacterial and fungal interactions.</title>
        <authorList>
            <person name="Venice F."/>
            <person name="Ghignone S."/>
            <person name="Salvioli di Fossalunga A."/>
            <person name="Amselem J."/>
            <person name="Novero M."/>
            <person name="Xianan X."/>
            <person name="Sedzielewska Toro K."/>
            <person name="Morin E."/>
            <person name="Lipzen A."/>
            <person name="Grigoriev I.V."/>
            <person name="Henrissat B."/>
            <person name="Martin F.M."/>
            <person name="Bonfante P."/>
        </authorList>
    </citation>
    <scope>NUCLEOTIDE SEQUENCE [LARGE SCALE GENOMIC DNA]</scope>
    <source>
        <strain evidence="1 2">BEG34</strain>
    </source>
</reference>
<protein>
    <submittedName>
        <fullName evidence="1">Uncharacterized protein</fullName>
    </submittedName>
</protein>
<dbReference type="AlphaFoldDB" id="A0A8H3WXE6"/>
<dbReference type="Proteomes" id="UP000439903">
    <property type="component" value="Unassembled WGS sequence"/>
</dbReference>
<dbReference type="Pfam" id="PF16065">
    <property type="entry name" value="DUF4807"/>
    <property type="match status" value="1"/>
</dbReference>
<gene>
    <name evidence="1" type="ORF">F8M41_014185</name>
</gene>
<dbReference type="PANTHER" id="PTHR36693:SF1">
    <property type="entry name" value="GH02722P"/>
    <property type="match status" value="1"/>
</dbReference>
<name>A0A8H3WXE6_GIGMA</name>
<evidence type="ECO:0000313" key="2">
    <source>
        <dbReference type="Proteomes" id="UP000439903"/>
    </source>
</evidence>
<dbReference type="OrthoDB" id="121932at2759"/>
<accession>A0A8H3WXE6</accession>
<comment type="caution">
    <text evidence="1">The sequence shown here is derived from an EMBL/GenBank/DDBJ whole genome shotgun (WGS) entry which is preliminary data.</text>
</comment>